<dbReference type="Proteomes" id="UP000198614">
    <property type="component" value="Unassembled WGS sequence"/>
</dbReference>
<evidence type="ECO:0000313" key="4">
    <source>
        <dbReference type="EMBL" id="SDG74562.1"/>
    </source>
</evidence>
<dbReference type="EMBL" id="FNAX01000028">
    <property type="protein sequence ID" value="SDG74562.1"/>
    <property type="molecule type" value="Genomic_DNA"/>
</dbReference>
<dbReference type="PANTHER" id="PTHR30055">
    <property type="entry name" value="HTH-TYPE TRANSCRIPTIONAL REGULATOR RUTR"/>
    <property type="match status" value="1"/>
</dbReference>
<dbReference type="AlphaFoldDB" id="A0A1G7WRJ2"/>
<dbReference type="OrthoDB" id="4899232at2"/>
<gene>
    <name evidence="5" type="ORF">OHN36_03180</name>
    <name evidence="4" type="ORF">SAMN05216260_12828</name>
</gene>
<dbReference type="Proteomes" id="UP001432161">
    <property type="component" value="Chromosome"/>
</dbReference>
<organism evidence="4 6">
    <name type="scientific">Streptomyces griseoaurantiacus</name>
    <dbReference type="NCBI Taxonomy" id="68213"/>
    <lineage>
        <taxon>Bacteria</taxon>
        <taxon>Bacillati</taxon>
        <taxon>Actinomycetota</taxon>
        <taxon>Actinomycetes</taxon>
        <taxon>Kitasatosporales</taxon>
        <taxon>Streptomycetaceae</taxon>
        <taxon>Streptomyces</taxon>
        <taxon>Streptomyces aurantiacus group</taxon>
    </lineage>
</organism>
<dbReference type="PROSITE" id="PS50977">
    <property type="entry name" value="HTH_TETR_2"/>
    <property type="match status" value="1"/>
</dbReference>
<dbReference type="SUPFAM" id="SSF46689">
    <property type="entry name" value="Homeodomain-like"/>
    <property type="match status" value="1"/>
</dbReference>
<dbReference type="Pfam" id="PF00440">
    <property type="entry name" value="TetR_N"/>
    <property type="match status" value="1"/>
</dbReference>
<proteinExistence type="predicted"/>
<dbReference type="InterPro" id="IPR009057">
    <property type="entry name" value="Homeodomain-like_sf"/>
</dbReference>
<evidence type="ECO:0000256" key="2">
    <source>
        <dbReference type="PROSITE-ProRule" id="PRU00335"/>
    </source>
</evidence>
<dbReference type="EMBL" id="CP108330">
    <property type="protein sequence ID" value="WUR36253.1"/>
    <property type="molecule type" value="Genomic_DNA"/>
</dbReference>
<dbReference type="PANTHER" id="PTHR30055:SF209">
    <property type="entry name" value="POSSIBLE TRANSCRIPTIONAL REGULATORY PROTEIN (PROBABLY TETR-FAMILY)"/>
    <property type="match status" value="1"/>
</dbReference>
<dbReference type="InterPro" id="IPR001647">
    <property type="entry name" value="HTH_TetR"/>
</dbReference>
<evidence type="ECO:0000313" key="7">
    <source>
        <dbReference type="Proteomes" id="UP001432161"/>
    </source>
</evidence>
<accession>A0A1G7WRJ2</accession>
<evidence type="ECO:0000313" key="5">
    <source>
        <dbReference type="EMBL" id="WUR36253.1"/>
    </source>
</evidence>
<dbReference type="GO" id="GO:0003700">
    <property type="term" value="F:DNA-binding transcription factor activity"/>
    <property type="evidence" value="ECO:0007669"/>
    <property type="project" value="TreeGrafter"/>
</dbReference>
<evidence type="ECO:0000313" key="6">
    <source>
        <dbReference type="Proteomes" id="UP000198614"/>
    </source>
</evidence>
<keyword evidence="1 2" id="KW-0238">DNA-binding</keyword>
<dbReference type="Gene3D" id="1.10.357.10">
    <property type="entry name" value="Tetracycline Repressor, domain 2"/>
    <property type="match status" value="1"/>
</dbReference>
<reference evidence="5" key="2">
    <citation type="submission" date="2022-10" db="EMBL/GenBank/DDBJ databases">
        <title>The complete genomes of actinobacterial strains from the NBC collection.</title>
        <authorList>
            <person name="Joergensen T.S."/>
            <person name="Alvarez Arevalo M."/>
            <person name="Sterndorff E.B."/>
            <person name="Faurdal D."/>
            <person name="Vuksanovic O."/>
            <person name="Mourched A.-S."/>
            <person name="Charusanti P."/>
            <person name="Shaw S."/>
            <person name="Blin K."/>
            <person name="Weber T."/>
        </authorList>
    </citation>
    <scope>NUCLEOTIDE SEQUENCE</scope>
    <source>
        <strain evidence="5">NBC_00489</strain>
    </source>
</reference>
<sequence>MTKGSASAASDAGPNSRDLILDAARSLVTSQGYDGMSVSDLCARSGLPASSIYYHFGNKLGVLAALLDRTFQELHAQFPNPASFREGDPLDRFEAWVTTACASLDRRPDYLRLLLAVSVGRHKDTEMVRSTVRRIRDYAHTSWVEALTPVFAPDGGTENEDLVDRLAVLGRAMTDGLAVTNSFDGLSYSAHVAPFVAMVRALAAETDRAVPVTSDAAGA</sequence>
<evidence type="ECO:0000256" key="1">
    <source>
        <dbReference type="ARBA" id="ARBA00023125"/>
    </source>
</evidence>
<dbReference type="PRINTS" id="PR00455">
    <property type="entry name" value="HTHTETR"/>
</dbReference>
<feature type="DNA-binding region" description="H-T-H motif" evidence="2">
    <location>
        <begin position="37"/>
        <end position="56"/>
    </location>
</feature>
<protein>
    <submittedName>
        <fullName evidence="5">TetR/AcrR family transcriptional regulator</fullName>
    </submittedName>
    <submittedName>
        <fullName evidence="4">Transcriptional regulator, TetR family</fullName>
    </submittedName>
</protein>
<name>A0A1G7WRJ2_9ACTN</name>
<keyword evidence="7" id="KW-1185">Reference proteome</keyword>
<reference evidence="4 6" key="1">
    <citation type="submission" date="2016-10" db="EMBL/GenBank/DDBJ databases">
        <authorList>
            <person name="de Groot N.N."/>
        </authorList>
    </citation>
    <scope>NUCLEOTIDE SEQUENCE [LARGE SCALE GENOMIC DNA]</scope>
    <source>
        <strain evidence="4 6">CGMCC 4.1859</strain>
    </source>
</reference>
<dbReference type="GO" id="GO:0000976">
    <property type="term" value="F:transcription cis-regulatory region binding"/>
    <property type="evidence" value="ECO:0007669"/>
    <property type="project" value="TreeGrafter"/>
</dbReference>
<dbReference type="InterPro" id="IPR050109">
    <property type="entry name" value="HTH-type_TetR-like_transc_reg"/>
</dbReference>
<evidence type="ECO:0000259" key="3">
    <source>
        <dbReference type="PROSITE" id="PS50977"/>
    </source>
</evidence>
<feature type="domain" description="HTH tetR-type" evidence="3">
    <location>
        <begin position="14"/>
        <end position="74"/>
    </location>
</feature>